<dbReference type="Proteomes" id="UP000316612">
    <property type="component" value="Unassembled WGS sequence"/>
</dbReference>
<dbReference type="PROSITE" id="PS51257">
    <property type="entry name" value="PROKAR_LIPOPROTEIN"/>
    <property type="match status" value="1"/>
</dbReference>
<keyword evidence="2" id="KW-0732">Signal</keyword>
<dbReference type="AlphaFoldDB" id="A0A4Y4DQR2"/>
<evidence type="ECO:0000313" key="3">
    <source>
        <dbReference type="EMBL" id="GED04821.1"/>
    </source>
</evidence>
<dbReference type="EMBL" id="BJNY01000001">
    <property type="protein sequence ID" value="GED04821.1"/>
    <property type="molecule type" value="Genomic_DNA"/>
</dbReference>
<evidence type="ECO:0000256" key="2">
    <source>
        <dbReference type="SAM" id="SignalP"/>
    </source>
</evidence>
<protein>
    <recommendedName>
        <fullName evidence="5">Lipoprotein</fullName>
    </recommendedName>
</protein>
<feature type="region of interest" description="Disordered" evidence="1">
    <location>
        <begin position="26"/>
        <end position="61"/>
    </location>
</feature>
<gene>
    <name evidence="3" type="ORF">AUR04nite_03530</name>
</gene>
<accession>A0A4Y4DQR2</accession>
<keyword evidence="4" id="KW-1185">Reference proteome</keyword>
<feature type="chain" id="PRO_5021235882" description="Lipoprotein" evidence="2">
    <location>
        <begin position="27"/>
        <end position="175"/>
    </location>
</feature>
<dbReference type="RefSeq" id="WP_141361313.1">
    <property type="nucleotide sequence ID" value="NZ_BAAAJL010000007.1"/>
</dbReference>
<sequence length="175" mass="18215">MKSQQRLVAAAAVAIAIFAISGCTEADPPAASPTPSQESAPPTAEETLAETPAETEAPDANSKQVYAMQAKEILATYPKAQIIGSIKQNGPMSHQIKEQPETTTRLGIAITCTGSATWDLTLEKSGISGSSKCNERHSGATVFDVAAGNSVETATLQIEPGETAWLTVFDAEPAK</sequence>
<evidence type="ECO:0008006" key="5">
    <source>
        <dbReference type="Google" id="ProtNLM"/>
    </source>
</evidence>
<comment type="caution">
    <text evidence="3">The sequence shown here is derived from an EMBL/GenBank/DDBJ whole genome shotgun (WGS) entry which is preliminary data.</text>
</comment>
<name>A0A4Y4DQR2_GLUUR</name>
<reference evidence="3 4" key="1">
    <citation type="submission" date="2019-06" db="EMBL/GenBank/DDBJ databases">
        <title>Whole genome shotgun sequence of Glutamicibacter uratoxydans NBRC 15515.</title>
        <authorList>
            <person name="Hosoyama A."/>
            <person name="Uohara A."/>
            <person name="Ohji S."/>
            <person name="Ichikawa N."/>
        </authorList>
    </citation>
    <scope>NUCLEOTIDE SEQUENCE [LARGE SCALE GENOMIC DNA]</scope>
    <source>
        <strain evidence="3 4">NBRC 15515</strain>
    </source>
</reference>
<feature type="compositionally biased region" description="Low complexity" evidence="1">
    <location>
        <begin position="40"/>
        <end position="55"/>
    </location>
</feature>
<evidence type="ECO:0000256" key="1">
    <source>
        <dbReference type="SAM" id="MobiDB-lite"/>
    </source>
</evidence>
<proteinExistence type="predicted"/>
<organism evidence="3 4">
    <name type="scientific">Glutamicibacter uratoxydans</name>
    <name type="common">Arthrobacter uratoxydans</name>
    <dbReference type="NCBI Taxonomy" id="43667"/>
    <lineage>
        <taxon>Bacteria</taxon>
        <taxon>Bacillati</taxon>
        <taxon>Actinomycetota</taxon>
        <taxon>Actinomycetes</taxon>
        <taxon>Micrococcales</taxon>
        <taxon>Micrococcaceae</taxon>
        <taxon>Glutamicibacter</taxon>
    </lineage>
</organism>
<evidence type="ECO:0000313" key="4">
    <source>
        <dbReference type="Proteomes" id="UP000316612"/>
    </source>
</evidence>
<feature type="signal peptide" evidence="2">
    <location>
        <begin position="1"/>
        <end position="26"/>
    </location>
</feature>